<evidence type="ECO:0000313" key="2">
    <source>
        <dbReference type="EMBL" id="MDN5215836.1"/>
    </source>
</evidence>
<dbReference type="Proteomes" id="UP001172083">
    <property type="component" value="Unassembled WGS sequence"/>
</dbReference>
<comment type="caution">
    <text evidence="2">The sequence shown here is derived from an EMBL/GenBank/DDBJ whole genome shotgun (WGS) entry which is preliminary data.</text>
</comment>
<name>A0ABT8LF53_9BACT</name>
<protein>
    <submittedName>
        <fullName evidence="2">DUF4180 domain-containing protein</fullName>
    </submittedName>
</protein>
<dbReference type="EMBL" id="JAUJEB010000007">
    <property type="protein sequence ID" value="MDN5215836.1"/>
    <property type="molecule type" value="Genomic_DNA"/>
</dbReference>
<feature type="domain" description="DUF4180" evidence="1">
    <location>
        <begin position="10"/>
        <end position="113"/>
    </location>
</feature>
<dbReference type="RefSeq" id="WP_346761173.1">
    <property type="nucleotide sequence ID" value="NZ_JAUJEB010000007.1"/>
</dbReference>
<organism evidence="2 3">
    <name type="scientific">Agaribacillus aureus</name>
    <dbReference type="NCBI Taxonomy" id="3051825"/>
    <lineage>
        <taxon>Bacteria</taxon>
        <taxon>Pseudomonadati</taxon>
        <taxon>Bacteroidota</taxon>
        <taxon>Cytophagia</taxon>
        <taxon>Cytophagales</taxon>
        <taxon>Splendidivirgaceae</taxon>
        <taxon>Agaribacillus</taxon>
    </lineage>
</organism>
<sequence>MELIIHEQKNGKVAELRSDIVLRNIEDFVDLIGNANYLDAARIVIRESNLPPDFLDLKTKVAGEILQKFSTYDQKLSIIGDFSNIESKSLRDFIRESNEIGRIVFTNSKEEAFAGSV</sequence>
<dbReference type="Pfam" id="PF13788">
    <property type="entry name" value="DUF4180"/>
    <property type="match status" value="1"/>
</dbReference>
<evidence type="ECO:0000313" key="3">
    <source>
        <dbReference type="Proteomes" id="UP001172083"/>
    </source>
</evidence>
<evidence type="ECO:0000259" key="1">
    <source>
        <dbReference type="Pfam" id="PF13788"/>
    </source>
</evidence>
<keyword evidence="3" id="KW-1185">Reference proteome</keyword>
<accession>A0ABT8LF53</accession>
<dbReference type="InterPro" id="IPR025438">
    <property type="entry name" value="DUF4180"/>
</dbReference>
<proteinExistence type="predicted"/>
<reference evidence="2" key="1">
    <citation type="submission" date="2023-06" db="EMBL/GenBank/DDBJ databases">
        <title>Genomic of Agaribacillus aureum.</title>
        <authorList>
            <person name="Wang G."/>
        </authorList>
    </citation>
    <scope>NUCLEOTIDE SEQUENCE</scope>
    <source>
        <strain evidence="2">BMA12</strain>
    </source>
</reference>
<gene>
    <name evidence="2" type="ORF">QQ020_27405</name>
</gene>